<dbReference type="InParanoid" id="A0A2H3DWT7"/>
<accession>A0A2H3DWT7</accession>
<evidence type="ECO:0000313" key="2">
    <source>
        <dbReference type="EMBL" id="PBK92763.1"/>
    </source>
</evidence>
<dbReference type="OrthoDB" id="27483at2759"/>
<feature type="transmembrane region" description="Helical" evidence="1">
    <location>
        <begin position="71"/>
        <end position="89"/>
    </location>
</feature>
<sequence>MTDHIIPEQDSGYYEDEELEEKLLLKGSGTLVLTSDEYVKDQLQDSGKAMKLPEVVWITPITTFNRTESSYMAYGTSLLSVIYTAMFVSL</sequence>
<keyword evidence="3" id="KW-1185">Reference proteome</keyword>
<evidence type="ECO:0000313" key="3">
    <source>
        <dbReference type="Proteomes" id="UP000217790"/>
    </source>
</evidence>
<proteinExistence type="predicted"/>
<keyword evidence="1" id="KW-0812">Transmembrane</keyword>
<protein>
    <submittedName>
        <fullName evidence="2">Uncharacterized protein</fullName>
    </submittedName>
</protein>
<keyword evidence="1" id="KW-0472">Membrane</keyword>
<evidence type="ECO:0000256" key="1">
    <source>
        <dbReference type="SAM" id="Phobius"/>
    </source>
</evidence>
<dbReference type="AlphaFoldDB" id="A0A2H3DWT7"/>
<name>A0A2H3DWT7_ARMGA</name>
<organism evidence="2 3">
    <name type="scientific">Armillaria gallica</name>
    <name type="common">Bulbous honey fungus</name>
    <name type="synonym">Armillaria bulbosa</name>
    <dbReference type="NCBI Taxonomy" id="47427"/>
    <lineage>
        <taxon>Eukaryota</taxon>
        <taxon>Fungi</taxon>
        <taxon>Dikarya</taxon>
        <taxon>Basidiomycota</taxon>
        <taxon>Agaricomycotina</taxon>
        <taxon>Agaricomycetes</taxon>
        <taxon>Agaricomycetidae</taxon>
        <taxon>Agaricales</taxon>
        <taxon>Marasmiineae</taxon>
        <taxon>Physalacriaceae</taxon>
        <taxon>Armillaria</taxon>
    </lineage>
</organism>
<gene>
    <name evidence="2" type="ORF">ARMGADRAFT_1013273</name>
</gene>
<keyword evidence="1" id="KW-1133">Transmembrane helix</keyword>
<dbReference type="EMBL" id="KZ293658">
    <property type="protein sequence ID" value="PBK92763.1"/>
    <property type="molecule type" value="Genomic_DNA"/>
</dbReference>
<reference evidence="3" key="1">
    <citation type="journal article" date="2017" name="Nat. Ecol. Evol.">
        <title>Genome expansion and lineage-specific genetic innovations in the forest pathogenic fungi Armillaria.</title>
        <authorList>
            <person name="Sipos G."/>
            <person name="Prasanna A.N."/>
            <person name="Walter M.C."/>
            <person name="O'Connor E."/>
            <person name="Balint B."/>
            <person name="Krizsan K."/>
            <person name="Kiss B."/>
            <person name="Hess J."/>
            <person name="Varga T."/>
            <person name="Slot J."/>
            <person name="Riley R."/>
            <person name="Boka B."/>
            <person name="Rigling D."/>
            <person name="Barry K."/>
            <person name="Lee J."/>
            <person name="Mihaltcheva S."/>
            <person name="LaButti K."/>
            <person name="Lipzen A."/>
            <person name="Waldron R."/>
            <person name="Moloney N.M."/>
            <person name="Sperisen C."/>
            <person name="Kredics L."/>
            <person name="Vagvoelgyi C."/>
            <person name="Patrignani A."/>
            <person name="Fitzpatrick D."/>
            <person name="Nagy I."/>
            <person name="Doyle S."/>
            <person name="Anderson J.B."/>
            <person name="Grigoriev I.V."/>
            <person name="Gueldener U."/>
            <person name="Muensterkoetter M."/>
            <person name="Nagy L.G."/>
        </authorList>
    </citation>
    <scope>NUCLEOTIDE SEQUENCE [LARGE SCALE GENOMIC DNA]</scope>
    <source>
        <strain evidence="3">Ar21-2</strain>
    </source>
</reference>
<dbReference type="Proteomes" id="UP000217790">
    <property type="component" value="Unassembled WGS sequence"/>
</dbReference>